<dbReference type="EMBL" id="KZ301979">
    <property type="protein sequence ID" value="PFH52434.1"/>
    <property type="molecule type" value="Genomic_DNA"/>
</dbReference>
<keyword evidence="3" id="KW-1185">Reference proteome</keyword>
<name>A0A2A9NSW0_9AGAR</name>
<dbReference type="AlphaFoldDB" id="A0A2A9NSW0"/>
<dbReference type="InterPro" id="IPR045136">
    <property type="entry name" value="Iah1-like"/>
</dbReference>
<evidence type="ECO:0000259" key="1">
    <source>
        <dbReference type="Pfam" id="PF13472"/>
    </source>
</evidence>
<dbReference type="PANTHER" id="PTHR14209:SF19">
    <property type="entry name" value="ISOAMYL ACETATE-HYDROLYZING ESTERASE 1 HOMOLOG"/>
    <property type="match status" value="1"/>
</dbReference>
<proteinExistence type="predicted"/>
<dbReference type="Proteomes" id="UP000242287">
    <property type="component" value="Unassembled WGS sequence"/>
</dbReference>
<protein>
    <recommendedName>
        <fullName evidence="1">SGNH hydrolase-type esterase domain-containing protein</fullName>
    </recommendedName>
</protein>
<dbReference type="Pfam" id="PF13472">
    <property type="entry name" value="Lipase_GDSL_2"/>
    <property type="match status" value="1"/>
</dbReference>
<evidence type="ECO:0000313" key="3">
    <source>
        <dbReference type="Proteomes" id="UP000242287"/>
    </source>
</evidence>
<dbReference type="InterPro" id="IPR036514">
    <property type="entry name" value="SGNH_hydro_sf"/>
</dbReference>
<dbReference type="CDD" id="cd01838">
    <property type="entry name" value="Isoamyl_acetate_hydrolase_like"/>
    <property type="match status" value="1"/>
</dbReference>
<accession>A0A2A9NSW0</accession>
<reference evidence="2 3" key="1">
    <citation type="submission" date="2014-02" db="EMBL/GenBank/DDBJ databases">
        <title>Transposable element dynamics among asymbiotic and ectomycorrhizal Amanita fungi.</title>
        <authorList>
            <consortium name="DOE Joint Genome Institute"/>
            <person name="Hess J."/>
            <person name="Skrede I."/>
            <person name="Wolfe B."/>
            <person name="LaButti K."/>
            <person name="Ohm R.A."/>
            <person name="Grigoriev I.V."/>
            <person name="Pringle A."/>
        </authorList>
    </citation>
    <scope>NUCLEOTIDE SEQUENCE [LARGE SCALE GENOMIC DNA]</scope>
    <source>
        <strain evidence="2 3">SKay4041</strain>
    </source>
</reference>
<dbReference type="InterPro" id="IPR013830">
    <property type="entry name" value="SGNH_hydro"/>
</dbReference>
<dbReference type="Gene3D" id="3.40.50.1110">
    <property type="entry name" value="SGNH hydrolase"/>
    <property type="match status" value="1"/>
</dbReference>
<dbReference type="PANTHER" id="PTHR14209">
    <property type="entry name" value="ISOAMYL ACETATE-HYDROLYZING ESTERASE 1"/>
    <property type="match status" value="1"/>
</dbReference>
<gene>
    <name evidence="2" type="ORF">AMATHDRAFT_74226</name>
</gene>
<sequence>MSAVAANVQDSIVLFGDSITQGSFEPGFTGFGQRLAHIYARRLDVLNRGLSGYNTEWAVPVLKECLVTGPDCSLSPKIRLITIWFGANDACIKSSPQHVSLGKFIYNLNHMVTLVRSSGSSDYSVETRIVLITPPPVNTYQRAADLASRDPPKACDRDFEVTREYAAAVKTVAEQKKVAVVDVWTALYEAAGEDERTLSKFLVDGLHLNEAGYQIVYDELMKTIQKEYPDVYYENLPFTFPP</sequence>
<evidence type="ECO:0000313" key="2">
    <source>
        <dbReference type="EMBL" id="PFH52434.1"/>
    </source>
</evidence>
<feature type="domain" description="SGNH hydrolase-type esterase" evidence="1">
    <location>
        <begin position="14"/>
        <end position="215"/>
    </location>
</feature>
<dbReference type="OrthoDB" id="671439at2759"/>
<dbReference type="STRING" id="703135.A0A2A9NSW0"/>
<organism evidence="2 3">
    <name type="scientific">Amanita thiersii Skay4041</name>
    <dbReference type="NCBI Taxonomy" id="703135"/>
    <lineage>
        <taxon>Eukaryota</taxon>
        <taxon>Fungi</taxon>
        <taxon>Dikarya</taxon>
        <taxon>Basidiomycota</taxon>
        <taxon>Agaricomycotina</taxon>
        <taxon>Agaricomycetes</taxon>
        <taxon>Agaricomycetidae</taxon>
        <taxon>Agaricales</taxon>
        <taxon>Pluteineae</taxon>
        <taxon>Amanitaceae</taxon>
        <taxon>Amanita</taxon>
    </lineage>
</organism>
<dbReference type="SUPFAM" id="SSF52266">
    <property type="entry name" value="SGNH hydrolase"/>
    <property type="match status" value="1"/>
</dbReference>